<sequence>MSDNEKRRGRTWSAFTRRLLVAATMVGGGLIFVLNGPPSAAQETKPVPMALHDIAPTDGRQTAVFAGGCFWGVQAVFQHVAGVASVTSGYAGGSAATATYEKTETGATGHAEAVEITFDPKQVSYGKLLEIYFSVAHDPTQLGGQGPDSGPQYRSAIFPRDEKQAKVATDYIAQLDASGVFSRPIATTIEDGKTFYPAEAYHQDYVYNNPGQPYVVIYEKPKIGALHRLFPGLYRQKPVLVSDSAS</sequence>
<dbReference type="InterPro" id="IPR002569">
    <property type="entry name" value="Met_Sox_Rdtase_MsrA_dom"/>
</dbReference>
<accession>A0ABY8HRF9</accession>
<evidence type="ECO:0000256" key="1">
    <source>
        <dbReference type="ARBA" id="ARBA00023002"/>
    </source>
</evidence>
<evidence type="ECO:0000313" key="6">
    <source>
        <dbReference type="EMBL" id="WFP94125.1"/>
    </source>
</evidence>
<dbReference type="HAMAP" id="MF_01401">
    <property type="entry name" value="MsrA"/>
    <property type="match status" value="1"/>
</dbReference>
<keyword evidence="1 4" id="KW-0560">Oxidoreductase</keyword>
<protein>
    <recommendedName>
        <fullName evidence="4">Peptide methionine sulfoxide reductase MsrA</fullName>
        <shortName evidence="4">Protein-methionine-S-oxide reductase</shortName>
        <ecNumber evidence="4">1.8.4.11</ecNumber>
    </recommendedName>
    <alternativeName>
        <fullName evidence="4">Peptide-methionine (S)-S-oxide reductase</fullName>
        <shortName evidence="4">Peptide Met(O) reductase</shortName>
    </alternativeName>
</protein>
<organism evidence="6 7">
    <name type="scientific">Ensifer adhaerens</name>
    <name type="common">Sinorhizobium morelense</name>
    <dbReference type="NCBI Taxonomy" id="106592"/>
    <lineage>
        <taxon>Bacteria</taxon>
        <taxon>Pseudomonadati</taxon>
        <taxon>Pseudomonadota</taxon>
        <taxon>Alphaproteobacteria</taxon>
        <taxon>Hyphomicrobiales</taxon>
        <taxon>Rhizobiaceae</taxon>
        <taxon>Sinorhizobium/Ensifer group</taxon>
        <taxon>Ensifer</taxon>
    </lineage>
</organism>
<keyword evidence="6" id="KW-0614">Plasmid</keyword>
<comment type="catalytic activity">
    <reaction evidence="3 4">
        <text>[thioredoxin]-disulfide + L-methionine + H2O = L-methionine (S)-S-oxide + [thioredoxin]-dithiol</text>
        <dbReference type="Rhea" id="RHEA:19993"/>
        <dbReference type="Rhea" id="RHEA-COMP:10698"/>
        <dbReference type="Rhea" id="RHEA-COMP:10700"/>
        <dbReference type="ChEBI" id="CHEBI:15377"/>
        <dbReference type="ChEBI" id="CHEBI:29950"/>
        <dbReference type="ChEBI" id="CHEBI:50058"/>
        <dbReference type="ChEBI" id="CHEBI:57844"/>
        <dbReference type="ChEBI" id="CHEBI:58772"/>
        <dbReference type="EC" id="1.8.4.11"/>
    </reaction>
</comment>
<evidence type="ECO:0000256" key="4">
    <source>
        <dbReference type="HAMAP-Rule" id="MF_01401"/>
    </source>
</evidence>
<dbReference type="NCBIfam" id="TIGR00401">
    <property type="entry name" value="msrA"/>
    <property type="match status" value="1"/>
</dbReference>
<dbReference type="PANTHER" id="PTHR43774">
    <property type="entry name" value="PEPTIDE METHIONINE SULFOXIDE REDUCTASE"/>
    <property type="match status" value="1"/>
</dbReference>
<feature type="active site" evidence="4">
    <location>
        <position position="69"/>
    </location>
</feature>
<comment type="similarity">
    <text evidence="4">Belongs to the MsrA Met sulfoxide reductase family.</text>
</comment>
<dbReference type="Pfam" id="PF01625">
    <property type="entry name" value="PMSR"/>
    <property type="match status" value="1"/>
</dbReference>
<dbReference type="PANTHER" id="PTHR43774:SF1">
    <property type="entry name" value="PEPTIDE METHIONINE SULFOXIDE REDUCTASE MSRA 2"/>
    <property type="match status" value="1"/>
</dbReference>
<comment type="function">
    <text evidence="4">Has an important function as a repair enzyme for proteins that have been inactivated by oxidation. Catalyzes the reversible oxidation-reduction of methionine sulfoxide in proteins to methionine.</text>
</comment>
<dbReference type="EMBL" id="CP121309">
    <property type="protein sequence ID" value="WFP94125.1"/>
    <property type="molecule type" value="Genomic_DNA"/>
</dbReference>
<gene>
    <name evidence="4 6" type="primary">msrA</name>
    <name evidence="6" type="ORF">P4B07_23195</name>
</gene>
<comment type="catalytic activity">
    <reaction evidence="2 4">
        <text>L-methionyl-[protein] + [thioredoxin]-disulfide + H2O = L-methionyl-(S)-S-oxide-[protein] + [thioredoxin]-dithiol</text>
        <dbReference type="Rhea" id="RHEA:14217"/>
        <dbReference type="Rhea" id="RHEA-COMP:10698"/>
        <dbReference type="Rhea" id="RHEA-COMP:10700"/>
        <dbReference type="Rhea" id="RHEA-COMP:12313"/>
        <dbReference type="Rhea" id="RHEA-COMP:12315"/>
        <dbReference type="ChEBI" id="CHEBI:15377"/>
        <dbReference type="ChEBI" id="CHEBI:16044"/>
        <dbReference type="ChEBI" id="CHEBI:29950"/>
        <dbReference type="ChEBI" id="CHEBI:44120"/>
        <dbReference type="ChEBI" id="CHEBI:50058"/>
        <dbReference type="EC" id="1.8.4.11"/>
    </reaction>
</comment>
<dbReference type="Proteomes" id="UP001214094">
    <property type="component" value="Plasmid unnamedA"/>
</dbReference>
<dbReference type="InterPro" id="IPR036509">
    <property type="entry name" value="Met_Sox_Rdtase_MsrA_sf"/>
</dbReference>
<dbReference type="Gene3D" id="3.30.1060.10">
    <property type="entry name" value="Peptide methionine sulphoxide reductase MsrA"/>
    <property type="match status" value="1"/>
</dbReference>
<feature type="domain" description="Peptide methionine sulphoxide reductase MsrA" evidence="5">
    <location>
        <begin position="62"/>
        <end position="214"/>
    </location>
</feature>
<dbReference type="RefSeq" id="WP_034799657.1">
    <property type="nucleotide sequence ID" value="NZ_CP015881.1"/>
</dbReference>
<evidence type="ECO:0000259" key="5">
    <source>
        <dbReference type="Pfam" id="PF01625"/>
    </source>
</evidence>
<evidence type="ECO:0000256" key="2">
    <source>
        <dbReference type="ARBA" id="ARBA00047806"/>
    </source>
</evidence>
<keyword evidence="7" id="KW-1185">Reference proteome</keyword>
<dbReference type="GeneID" id="29520752"/>
<dbReference type="EC" id="1.8.4.11" evidence="4"/>
<dbReference type="GO" id="GO:0008113">
    <property type="term" value="F:peptide-methionine (S)-S-oxide reductase activity"/>
    <property type="evidence" value="ECO:0007669"/>
    <property type="project" value="UniProtKB-EC"/>
</dbReference>
<dbReference type="SUPFAM" id="SSF55068">
    <property type="entry name" value="Peptide methionine sulfoxide reductase"/>
    <property type="match status" value="1"/>
</dbReference>
<evidence type="ECO:0000256" key="3">
    <source>
        <dbReference type="ARBA" id="ARBA00048782"/>
    </source>
</evidence>
<proteinExistence type="inferred from homology"/>
<name>A0ABY8HRF9_ENSAD</name>
<reference evidence="6 7" key="1">
    <citation type="submission" date="2023-03" db="EMBL/GenBank/DDBJ databases">
        <title>Comparative genome and transcriptome analysis combination mining strategies for increasing vitamin B12 production of Ensifer adhaerens strain.</title>
        <authorList>
            <person name="Yongheng L."/>
        </authorList>
    </citation>
    <scope>NUCLEOTIDE SEQUENCE [LARGE SCALE GENOMIC DNA]</scope>
    <source>
        <strain evidence="6 7">Casida A-T305</strain>
        <plasmid evidence="6 7">unnamedA</plasmid>
    </source>
</reference>
<geneLocation type="plasmid" evidence="6 7">
    <name>unnamedA</name>
</geneLocation>
<evidence type="ECO:0000313" key="7">
    <source>
        <dbReference type="Proteomes" id="UP001214094"/>
    </source>
</evidence>